<dbReference type="Pfam" id="PF21089">
    <property type="entry name" value="PKS_DH_N"/>
    <property type="match status" value="1"/>
</dbReference>
<keyword evidence="10" id="KW-1185">Reference proteome</keyword>
<dbReference type="Gene3D" id="3.40.50.720">
    <property type="entry name" value="NAD(P)-binding Rossmann-like Domain"/>
    <property type="match status" value="1"/>
</dbReference>
<dbReference type="SUPFAM" id="SSF55048">
    <property type="entry name" value="Probable ACP-binding domain of malonyl-CoA ACP transacylase"/>
    <property type="match status" value="1"/>
</dbReference>
<dbReference type="SMART" id="SM00826">
    <property type="entry name" value="PKS_DH"/>
    <property type="match status" value="1"/>
</dbReference>
<keyword evidence="1" id="KW-0596">Phosphopantetheine</keyword>
<dbReference type="InterPro" id="IPR016039">
    <property type="entry name" value="Thiolase-like"/>
</dbReference>
<dbReference type="SMART" id="SM00827">
    <property type="entry name" value="PKS_AT"/>
    <property type="match status" value="1"/>
</dbReference>
<dbReference type="InterPro" id="IPR050091">
    <property type="entry name" value="PKS_NRPS_Biosynth_Enz"/>
</dbReference>
<dbReference type="Gene3D" id="3.10.129.110">
    <property type="entry name" value="Polyketide synthase dehydratase"/>
    <property type="match status" value="1"/>
</dbReference>
<dbReference type="SUPFAM" id="SSF51735">
    <property type="entry name" value="NAD(P)-binding Rossmann-fold domains"/>
    <property type="match status" value="2"/>
</dbReference>
<dbReference type="InterPro" id="IPR009081">
    <property type="entry name" value="PP-bd_ACP"/>
</dbReference>
<dbReference type="Pfam" id="PF08659">
    <property type="entry name" value="KR"/>
    <property type="match status" value="1"/>
</dbReference>
<dbReference type="InterPro" id="IPR020806">
    <property type="entry name" value="PKS_PP-bd"/>
</dbReference>
<protein>
    <submittedName>
        <fullName evidence="9">6-methylsalicylic acid synthase</fullName>
    </submittedName>
</protein>
<dbReference type="PANTHER" id="PTHR43775">
    <property type="entry name" value="FATTY ACID SYNTHASE"/>
    <property type="match status" value="1"/>
</dbReference>
<proteinExistence type="predicted"/>
<dbReference type="InterPro" id="IPR049900">
    <property type="entry name" value="PKS_mFAS_DH"/>
</dbReference>
<feature type="active site" description="Proton donor; for dehydratase activity" evidence="4">
    <location>
        <position position="1096"/>
    </location>
</feature>
<evidence type="ECO:0000313" key="9">
    <source>
        <dbReference type="EMBL" id="MCP2330796.1"/>
    </source>
</evidence>
<dbReference type="SMART" id="SM01294">
    <property type="entry name" value="PKS_PP_betabranch"/>
    <property type="match status" value="1"/>
</dbReference>
<feature type="active site" description="Proton acceptor; for dehydratase activity" evidence="4">
    <location>
        <position position="936"/>
    </location>
</feature>
<keyword evidence="3" id="KW-0808">Transferase</keyword>
<dbReference type="Gene3D" id="3.40.47.10">
    <property type="match status" value="1"/>
</dbReference>
<dbReference type="InterPro" id="IPR020841">
    <property type="entry name" value="PKS_Beta-ketoAc_synthase_dom"/>
</dbReference>
<gene>
    <name evidence="9" type="ORF">G443_001066</name>
</gene>
<dbReference type="InterPro" id="IPR006162">
    <property type="entry name" value="Ppantetheine_attach_site"/>
</dbReference>
<feature type="region of interest" description="N-terminal hotdog fold" evidence="4">
    <location>
        <begin position="903"/>
        <end position="1023"/>
    </location>
</feature>
<dbReference type="Proteomes" id="UP000791080">
    <property type="component" value="Unassembled WGS sequence"/>
</dbReference>
<dbReference type="InterPro" id="IPR014043">
    <property type="entry name" value="Acyl_transferase_dom"/>
</dbReference>
<dbReference type="Pfam" id="PF02801">
    <property type="entry name" value="Ketoacyl-synt_C"/>
    <property type="match status" value="1"/>
</dbReference>
<evidence type="ECO:0000259" key="6">
    <source>
        <dbReference type="PROSITE" id="PS50075"/>
    </source>
</evidence>
<sequence>MSSSEPVAVIGMACRFAGDVDSPEAFWDLLSTGGVTVDDIPEDRWESYAARGPDHAAAVRRAPGRGAFLRDVRGFDADFFGITPREAAQMDPQQRLVLEVSWEALEHAGIPPTDLTGTDTGVYVGVGSDDYGRRLLEDLPRIEAWTGIGTAHCGVANRVSHALDLRGPSMAVDTACSSSLVSLHLAVQALRAGECPVALAGGVLVITSPGLSLVLDAAGATAADGRCKTFDADADGYGRGEGAGMVVLRRLSDARRDGDRVLAVIRGSAVRQDGRTSGIMAPDGTAQARLMRRACENAGVDPSEVDYVEAHGTGTPTGDPVEAGAMASVFGRGRPPERPLLTGSVKPNIGHLEAGAGIAGVLKAVLALRHELIPPTVNLTRPNPAVAWADSGLRVVTEPTPWPRSDRPRLAGVSGYGYGGTIAHVVLEEADPPDQRRPEDPGGADPSGHGLVPTAPPALHPVSAGSAAAVRRHAGRLADRLAGVGSPLGDLGHTLARRRSHLTHRAAVVARDGAELARGLREVAEADADALVGSVLPGSALGVVWVFSGHGSQWTGMGRELLTGSPEFAATIDRIAPLFEAELGLSPRAALLGDLPRSADVVQPLIFAVQAGLAAVWSSLGLRPAAVLGHSVGEIAAAVTAGVLTLEQGARLVARRSALLRRVAGHGGMAMIRLPAEETERRLADHPDVVVAVEASPSSTVISGPAGAVAEVCARWRDQGVAVRRVDADVAFHGPAMDPLLDPLREGLSDLAPGAAALPVYGTADPDPRSAAIRDADYWALNLRGRVRFASAVAAAVEDGHRLFLEVSPHPVVEHSLRETLEHLGIDDAFVTHSLRRGRPEREALSRGLGALYCHGADVDWTRHWPGGALVDLPTTPWDRRPHWVEEHRRPSTFGAGHDPARHTLLGSRLRLTDGSGAQVWVTRLDRESRPFPGEHPVRGVEIVPAAVLLCTLLAAAGSRDDSHRIADVALRTPVSLSAPRDVQVTLRDGALQISARLDEDDVDDRGWVTHTTARLPAEDDDGRAAPEGADPRVPAGDDLPELPTSWVVEVLAERGVGGMGFPWAVERLRGGPSRVEATVVADPGAAPHSWAPLLDAALSTASAVFPGSRSLRMPAHIRRVWLAPRPPGEAVVRVEVTDEDTVEVLIGDRERRLVGRIAGLRYGVLDGDIAASHDPGALLHEVAWRPRGLPSAPAGRLPGLAVLVGPDSPTRRAVGTAFDAAGLPHVVVADADGLDAAEGAEDVAVVVVPGEHGADGAGPADATSAATWLLADTARRLASAPGGNGARLWCVTNAVREARSTASLVQGALWGLGRVVGGEHPELWGGVIDLADPVRDAGTVVDVLRAGPGEDVVAVRDGTQEVPRMRELAGVPTGREPTFRPEATYLVTGGLGALGLEVARWMAGRGARRIVLAGRRGLPPRGTWDSLSDPDERGRVEAVRALERRGVAVVVVALDLADRDASARLLDPSALGLPPIRGVVHAAGVLDDRVVRELDASSLRAVLRPKVDGAWVLHDLFPPGTVDFLVLFSSCGHLLGLPGQAAYGAANAFLDAVAAHRRSRGDLAALSLSWTSWRGLGMARSTGVIAEELAARGTREITATEAFPAWELAARHERAQVAVLRTVPLGPGDRRPPLFSELGVDHTADQAGEGAGASSPSAREALGSHASLVEEISRQVAEETRLPADDVDPRRPLVEMGVDSVMTVRIRRALERRFGLSLPTTLFWDQPDIDSVAALLVERAGSGDDTNGEAR</sequence>
<evidence type="ECO:0000256" key="1">
    <source>
        <dbReference type="ARBA" id="ARBA00022450"/>
    </source>
</evidence>
<dbReference type="InterPro" id="IPR014030">
    <property type="entry name" value="Ketoacyl_synth_N"/>
</dbReference>
<evidence type="ECO:0000259" key="7">
    <source>
        <dbReference type="PROSITE" id="PS52004"/>
    </source>
</evidence>
<dbReference type="RefSeq" id="WP_026420236.1">
    <property type="nucleotide sequence ID" value="NZ_AUBJ02000001.1"/>
</dbReference>
<dbReference type="Gene3D" id="3.30.70.3290">
    <property type="match status" value="1"/>
</dbReference>
<dbReference type="InterPro" id="IPR018201">
    <property type="entry name" value="Ketoacyl_synth_AS"/>
</dbReference>
<dbReference type="InterPro" id="IPR013968">
    <property type="entry name" value="PKS_KR"/>
</dbReference>
<evidence type="ECO:0000256" key="2">
    <source>
        <dbReference type="ARBA" id="ARBA00022553"/>
    </source>
</evidence>
<name>A0ABT1JF81_ACTCY</name>
<dbReference type="CDD" id="cd08955">
    <property type="entry name" value="KR_2_FAS_SDR_x"/>
    <property type="match status" value="1"/>
</dbReference>
<evidence type="ECO:0000256" key="5">
    <source>
        <dbReference type="SAM" id="MobiDB-lite"/>
    </source>
</evidence>
<dbReference type="InterPro" id="IPR057326">
    <property type="entry name" value="KR_dom"/>
</dbReference>
<reference evidence="9 10" key="1">
    <citation type="submission" date="2013-07" db="EMBL/GenBank/DDBJ databases">
        <authorList>
            <consortium name="DOE Joint Genome Institute"/>
            <person name="Reeve W."/>
            <person name="Huntemann M."/>
            <person name="Han J."/>
            <person name="Chen A."/>
            <person name="Kyrpides N."/>
            <person name="Mavromatis K."/>
            <person name="Markowitz V."/>
            <person name="Palaniappan K."/>
            <person name="Ivanova N."/>
            <person name="Schaumberg A."/>
            <person name="Pati A."/>
            <person name="Liolios K."/>
            <person name="Nordberg H.P."/>
            <person name="Cantor M.N."/>
            <person name="Hua S.X."/>
            <person name="Woyke T."/>
        </authorList>
    </citation>
    <scope>NUCLEOTIDE SEQUENCE [LARGE SCALE GENOMIC DNA]</scope>
    <source>
        <strain evidence="9 10">DSM 43889</strain>
    </source>
</reference>
<feature type="region of interest" description="Disordered" evidence="5">
    <location>
        <begin position="1011"/>
        <end position="1040"/>
    </location>
</feature>
<feature type="region of interest" description="Disordered" evidence="5">
    <location>
        <begin position="431"/>
        <end position="466"/>
    </location>
</feature>
<dbReference type="CDD" id="cd00833">
    <property type="entry name" value="PKS"/>
    <property type="match status" value="1"/>
</dbReference>
<dbReference type="EMBL" id="AUBJ02000001">
    <property type="protein sequence ID" value="MCP2330796.1"/>
    <property type="molecule type" value="Genomic_DNA"/>
</dbReference>
<dbReference type="InterPro" id="IPR049552">
    <property type="entry name" value="PKS_DH_N"/>
</dbReference>
<evidence type="ECO:0000259" key="8">
    <source>
        <dbReference type="PROSITE" id="PS52019"/>
    </source>
</evidence>
<dbReference type="PROSITE" id="PS52019">
    <property type="entry name" value="PKS_MFAS_DH"/>
    <property type="match status" value="1"/>
</dbReference>
<dbReference type="Pfam" id="PF16197">
    <property type="entry name" value="KAsynt_C_assoc"/>
    <property type="match status" value="1"/>
</dbReference>
<comment type="caution">
    <text evidence="9">The sequence shown here is derived from an EMBL/GenBank/DDBJ whole genome shotgun (WGS) entry which is preliminary data.</text>
</comment>
<organism evidence="9 10">
    <name type="scientific">Actinoalloteichus caeruleus DSM 43889</name>
    <dbReference type="NCBI Taxonomy" id="1120930"/>
    <lineage>
        <taxon>Bacteria</taxon>
        <taxon>Bacillati</taxon>
        <taxon>Actinomycetota</taxon>
        <taxon>Actinomycetes</taxon>
        <taxon>Pseudonocardiales</taxon>
        <taxon>Pseudonocardiaceae</taxon>
        <taxon>Actinoalloteichus</taxon>
        <taxon>Actinoalloteichus cyanogriseus</taxon>
    </lineage>
</organism>
<dbReference type="InterPro" id="IPR016036">
    <property type="entry name" value="Malonyl_transacylase_ACP-bd"/>
</dbReference>
<feature type="domain" description="Carrier" evidence="6">
    <location>
        <begin position="1664"/>
        <end position="1741"/>
    </location>
</feature>
<evidence type="ECO:0000256" key="4">
    <source>
        <dbReference type="PROSITE-ProRule" id="PRU01363"/>
    </source>
</evidence>
<dbReference type="SMART" id="SM00825">
    <property type="entry name" value="PKS_KS"/>
    <property type="match status" value="1"/>
</dbReference>
<dbReference type="Pfam" id="PF00109">
    <property type="entry name" value="ketoacyl-synt"/>
    <property type="match status" value="1"/>
</dbReference>
<dbReference type="PROSITE" id="PS52004">
    <property type="entry name" value="KS3_2"/>
    <property type="match status" value="1"/>
</dbReference>
<dbReference type="InterPro" id="IPR032821">
    <property type="entry name" value="PKS_assoc"/>
</dbReference>
<reference evidence="9 10" key="2">
    <citation type="submission" date="2022-06" db="EMBL/GenBank/DDBJ databases">
        <title>Genomic Encyclopedia of Type Strains, Phase I: the one thousand microbial genomes (KMG-I) project.</title>
        <authorList>
            <person name="Kyrpides N."/>
        </authorList>
    </citation>
    <scope>NUCLEOTIDE SEQUENCE [LARGE SCALE GENOMIC DNA]</scope>
    <source>
        <strain evidence="9 10">DSM 43889</strain>
    </source>
</reference>
<dbReference type="SUPFAM" id="SSF53901">
    <property type="entry name" value="Thiolase-like"/>
    <property type="match status" value="1"/>
</dbReference>
<evidence type="ECO:0000313" key="10">
    <source>
        <dbReference type="Proteomes" id="UP000791080"/>
    </source>
</evidence>
<dbReference type="SUPFAM" id="SSF52151">
    <property type="entry name" value="FabD/lysophospholipase-like"/>
    <property type="match status" value="1"/>
</dbReference>
<dbReference type="SMART" id="SM00823">
    <property type="entry name" value="PKS_PP"/>
    <property type="match status" value="1"/>
</dbReference>
<feature type="region of interest" description="C-terminal hotdog fold" evidence="4">
    <location>
        <begin position="1040"/>
        <end position="1172"/>
    </location>
</feature>
<dbReference type="SMART" id="SM00822">
    <property type="entry name" value="PKS_KR"/>
    <property type="match status" value="1"/>
</dbReference>
<evidence type="ECO:0000256" key="3">
    <source>
        <dbReference type="ARBA" id="ARBA00022679"/>
    </source>
</evidence>
<dbReference type="PANTHER" id="PTHR43775:SF37">
    <property type="entry name" value="SI:DKEY-61P9.11"/>
    <property type="match status" value="1"/>
</dbReference>
<dbReference type="InterPro" id="IPR036291">
    <property type="entry name" value="NAD(P)-bd_dom_sf"/>
</dbReference>
<feature type="domain" description="PKS/mFAS DH" evidence="8">
    <location>
        <begin position="903"/>
        <end position="1172"/>
    </location>
</feature>
<dbReference type="InterPro" id="IPR020807">
    <property type="entry name" value="PKS_DH"/>
</dbReference>
<dbReference type="Gene3D" id="1.10.1200.10">
    <property type="entry name" value="ACP-like"/>
    <property type="match status" value="1"/>
</dbReference>
<dbReference type="Gene3D" id="3.40.366.10">
    <property type="entry name" value="Malonyl-Coenzyme A Acyl Carrier Protein, domain 2"/>
    <property type="match status" value="1"/>
</dbReference>
<dbReference type="InterPro" id="IPR036736">
    <property type="entry name" value="ACP-like_sf"/>
</dbReference>
<dbReference type="InterPro" id="IPR042104">
    <property type="entry name" value="PKS_dehydratase_sf"/>
</dbReference>
<dbReference type="InterPro" id="IPR014031">
    <property type="entry name" value="Ketoacyl_synth_C"/>
</dbReference>
<dbReference type="Pfam" id="PF00550">
    <property type="entry name" value="PP-binding"/>
    <property type="match status" value="1"/>
</dbReference>
<dbReference type="Pfam" id="PF00698">
    <property type="entry name" value="Acyl_transf_1"/>
    <property type="match status" value="1"/>
</dbReference>
<dbReference type="PROSITE" id="PS50075">
    <property type="entry name" value="CARRIER"/>
    <property type="match status" value="1"/>
</dbReference>
<dbReference type="SUPFAM" id="SSF47336">
    <property type="entry name" value="ACP-like"/>
    <property type="match status" value="1"/>
</dbReference>
<dbReference type="PROSITE" id="PS00012">
    <property type="entry name" value="PHOSPHOPANTETHEINE"/>
    <property type="match status" value="1"/>
</dbReference>
<dbReference type="InterPro" id="IPR001227">
    <property type="entry name" value="Ac_transferase_dom_sf"/>
</dbReference>
<keyword evidence="2" id="KW-0597">Phosphoprotein</keyword>
<feature type="domain" description="Ketosynthase family 3 (KS3)" evidence="7">
    <location>
        <begin position="4"/>
        <end position="429"/>
    </location>
</feature>
<dbReference type="PROSITE" id="PS00606">
    <property type="entry name" value="KS3_1"/>
    <property type="match status" value="1"/>
</dbReference>
<accession>A0ABT1JF81</accession>
<dbReference type="InterPro" id="IPR016035">
    <property type="entry name" value="Acyl_Trfase/lysoPLipase"/>
</dbReference>